<gene>
    <name evidence="6" type="ORF">GCM10023208_26730</name>
</gene>
<dbReference type="RefSeq" id="WP_346033522.1">
    <property type="nucleotide sequence ID" value="NZ_BAABHV010000021.1"/>
</dbReference>
<dbReference type="NCBIfam" id="TIGR00254">
    <property type="entry name" value="GGDEF"/>
    <property type="match status" value="1"/>
</dbReference>
<dbReference type="SUPFAM" id="SSF55073">
    <property type="entry name" value="Nucleotide cyclase"/>
    <property type="match status" value="1"/>
</dbReference>
<feature type="transmembrane region" description="Helical" evidence="4">
    <location>
        <begin position="118"/>
        <end position="137"/>
    </location>
</feature>
<dbReference type="InterPro" id="IPR050469">
    <property type="entry name" value="Diguanylate_Cyclase"/>
</dbReference>
<feature type="region of interest" description="Disordered" evidence="3">
    <location>
        <begin position="372"/>
        <end position="407"/>
    </location>
</feature>
<dbReference type="InterPro" id="IPR029787">
    <property type="entry name" value="Nucleotide_cyclase"/>
</dbReference>
<evidence type="ECO:0000313" key="7">
    <source>
        <dbReference type="Proteomes" id="UP001500518"/>
    </source>
</evidence>
<feature type="transmembrane region" description="Helical" evidence="4">
    <location>
        <begin position="34"/>
        <end position="54"/>
    </location>
</feature>
<dbReference type="PANTHER" id="PTHR45138">
    <property type="entry name" value="REGULATORY COMPONENTS OF SENSORY TRANSDUCTION SYSTEM"/>
    <property type="match status" value="1"/>
</dbReference>
<feature type="transmembrane region" description="Helical" evidence="4">
    <location>
        <begin position="6"/>
        <end position="25"/>
    </location>
</feature>
<keyword evidence="4" id="KW-0472">Membrane</keyword>
<evidence type="ECO:0000259" key="5">
    <source>
        <dbReference type="PROSITE" id="PS50887"/>
    </source>
</evidence>
<feature type="transmembrane region" description="Helical" evidence="4">
    <location>
        <begin position="92"/>
        <end position="112"/>
    </location>
</feature>
<keyword evidence="7" id="KW-1185">Reference proteome</keyword>
<evidence type="ECO:0000256" key="2">
    <source>
        <dbReference type="ARBA" id="ARBA00034247"/>
    </source>
</evidence>
<accession>A0ABP9KLH7</accession>
<dbReference type="SMART" id="SM00267">
    <property type="entry name" value="GGDEF"/>
    <property type="match status" value="1"/>
</dbReference>
<dbReference type="InterPro" id="IPR000160">
    <property type="entry name" value="GGDEF_dom"/>
</dbReference>
<dbReference type="Pfam" id="PF00990">
    <property type="entry name" value="GGDEF"/>
    <property type="match status" value="1"/>
</dbReference>
<evidence type="ECO:0000256" key="3">
    <source>
        <dbReference type="SAM" id="MobiDB-lite"/>
    </source>
</evidence>
<keyword evidence="4" id="KW-0812">Transmembrane</keyword>
<dbReference type="Proteomes" id="UP001500518">
    <property type="component" value="Unassembled WGS sequence"/>
</dbReference>
<dbReference type="Gene3D" id="3.30.70.270">
    <property type="match status" value="1"/>
</dbReference>
<dbReference type="CDD" id="cd01949">
    <property type="entry name" value="GGDEF"/>
    <property type="match status" value="1"/>
</dbReference>
<evidence type="ECO:0000313" key="6">
    <source>
        <dbReference type="EMBL" id="GAA5059416.1"/>
    </source>
</evidence>
<reference evidence="7" key="1">
    <citation type="journal article" date="2019" name="Int. J. Syst. Evol. Microbiol.">
        <title>The Global Catalogue of Microorganisms (GCM) 10K type strain sequencing project: providing services to taxonomists for standard genome sequencing and annotation.</title>
        <authorList>
            <consortium name="The Broad Institute Genomics Platform"/>
            <consortium name="The Broad Institute Genome Sequencing Center for Infectious Disease"/>
            <person name="Wu L."/>
            <person name="Ma J."/>
        </authorList>
    </citation>
    <scope>NUCLEOTIDE SEQUENCE [LARGE SCALE GENOMIC DNA]</scope>
    <source>
        <strain evidence="7">JCM 18014</strain>
    </source>
</reference>
<protein>
    <recommendedName>
        <fullName evidence="1">diguanylate cyclase</fullName>
        <ecNumber evidence="1">2.7.7.65</ecNumber>
    </recommendedName>
</protein>
<proteinExistence type="predicted"/>
<evidence type="ECO:0000256" key="4">
    <source>
        <dbReference type="SAM" id="Phobius"/>
    </source>
</evidence>
<keyword evidence="4" id="KW-1133">Transmembrane helix</keyword>
<feature type="transmembrane region" description="Helical" evidence="4">
    <location>
        <begin position="60"/>
        <end position="80"/>
    </location>
</feature>
<organism evidence="6 7">
    <name type="scientific">Erythrobacter westpacificensis</name>
    <dbReference type="NCBI Taxonomy" id="1055231"/>
    <lineage>
        <taxon>Bacteria</taxon>
        <taxon>Pseudomonadati</taxon>
        <taxon>Pseudomonadota</taxon>
        <taxon>Alphaproteobacteria</taxon>
        <taxon>Sphingomonadales</taxon>
        <taxon>Erythrobacteraceae</taxon>
        <taxon>Erythrobacter/Porphyrobacter group</taxon>
        <taxon>Erythrobacter</taxon>
    </lineage>
</organism>
<feature type="domain" description="GGDEF" evidence="5">
    <location>
        <begin position="249"/>
        <end position="381"/>
    </location>
</feature>
<dbReference type="PROSITE" id="PS50887">
    <property type="entry name" value="GGDEF"/>
    <property type="match status" value="1"/>
</dbReference>
<dbReference type="EMBL" id="BAABHV010000021">
    <property type="protein sequence ID" value="GAA5059416.1"/>
    <property type="molecule type" value="Genomic_DNA"/>
</dbReference>
<dbReference type="PANTHER" id="PTHR45138:SF9">
    <property type="entry name" value="DIGUANYLATE CYCLASE DGCM-RELATED"/>
    <property type="match status" value="1"/>
</dbReference>
<dbReference type="InterPro" id="IPR043128">
    <property type="entry name" value="Rev_trsase/Diguanyl_cyclase"/>
</dbReference>
<feature type="transmembrane region" description="Helical" evidence="4">
    <location>
        <begin position="182"/>
        <end position="209"/>
    </location>
</feature>
<sequence length="407" mass="44001">MREQILGLITPLTAVVFMATLLIMWQRGRMGRHVLAFAVGYGFFALGFGVTHLLPTDSPLLFHTSQLFYALASGCLIWGVCDRADVQLSLPALVMTYVGAALALVVAVLLSSDAGPRLVIVNTGYGVMFVIGTVTLLGSAKREWIDRFIIAALAINAADFLLRPSLTLLAEGAIPVAEYRESIYYSVINLILTVKALGVAMVLIGACFVDLVNNVRDRGNFDAMTGLRMRHAFEREVNARLTIAARDNLPVSMVVADIDHFKQVNDLWGHQAGDEAIAAFGKLLGSMIRENDLAGRVGGEEFCIFVWDCHGDAAARLAERIRVAFSLTVHPALGDGICLTASFGVVERTARESYHGMFARADAELYRAKNGGRNRVAGEDAAGQPDRPQQADQVVTPLPRGQKAANA</sequence>
<comment type="caution">
    <text evidence="6">The sequence shown here is derived from an EMBL/GenBank/DDBJ whole genome shotgun (WGS) entry which is preliminary data.</text>
</comment>
<evidence type="ECO:0000256" key="1">
    <source>
        <dbReference type="ARBA" id="ARBA00012528"/>
    </source>
</evidence>
<comment type="catalytic activity">
    <reaction evidence="2">
        <text>2 GTP = 3',3'-c-di-GMP + 2 diphosphate</text>
        <dbReference type="Rhea" id="RHEA:24898"/>
        <dbReference type="ChEBI" id="CHEBI:33019"/>
        <dbReference type="ChEBI" id="CHEBI:37565"/>
        <dbReference type="ChEBI" id="CHEBI:58805"/>
        <dbReference type="EC" id="2.7.7.65"/>
    </reaction>
</comment>
<dbReference type="EC" id="2.7.7.65" evidence="1"/>
<name>A0ABP9KLH7_9SPHN</name>